<feature type="compositionally biased region" description="Basic and acidic residues" evidence="1">
    <location>
        <begin position="127"/>
        <end position="138"/>
    </location>
</feature>
<protein>
    <submittedName>
        <fullName evidence="2">Uncharacterized protein</fullName>
    </submittedName>
</protein>
<evidence type="ECO:0000256" key="1">
    <source>
        <dbReference type="SAM" id="MobiDB-lite"/>
    </source>
</evidence>
<name>A0A2I2KT05_9ACTN</name>
<keyword evidence="3" id="KW-1185">Reference proteome</keyword>
<dbReference type="Proteomes" id="UP000234331">
    <property type="component" value="Unassembled WGS sequence"/>
</dbReference>
<feature type="compositionally biased region" description="Basic and acidic residues" evidence="1">
    <location>
        <begin position="37"/>
        <end position="47"/>
    </location>
</feature>
<dbReference type="AlphaFoldDB" id="A0A2I2KT05"/>
<accession>A0A2I2KT05</accession>
<evidence type="ECO:0000313" key="3">
    <source>
        <dbReference type="Proteomes" id="UP000234331"/>
    </source>
</evidence>
<sequence>MRTTGTSSWDGGFRRGLLPRPHPITHRTGRISTRAGRGGEAHRERTSDIACTGPLPDPVHALHPGTRPGTTTRSAQPTHACRVARPSHAARPDQNQHPDQNQRPDRTQTADQIQDTGVDPPPGPGRQDGRGPGTDHRVVTAGPPPYWRRPACAPGLRFASRDGELIIRYRYAGRTRELRVPAALWAPFVEEVRHGRLDRLASIDGQPAWTQWGGGAGQAARCPPDEILLRYGAEPTVRESRLPMVIWDQILVAVRAHAIDDLDHPPLQGDSTVGARRPTGFLTLHGAALGPRGSAIGQPDRVAVPPPTAHRHEHQHDDQPLPAGQHGQEDRHPRHQQPDTTG</sequence>
<feature type="compositionally biased region" description="Basic and acidic residues" evidence="1">
    <location>
        <begin position="90"/>
        <end position="108"/>
    </location>
</feature>
<feature type="region of interest" description="Disordered" evidence="1">
    <location>
        <begin position="284"/>
        <end position="342"/>
    </location>
</feature>
<feature type="region of interest" description="Disordered" evidence="1">
    <location>
        <begin position="1"/>
        <end position="153"/>
    </location>
</feature>
<organism evidence="2 3">
    <name type="scientific">Frankia canadensis</name>
    <dbReference type="NCBI Taxonomy" id="1836972"/>
    <lineage>
        <taxon>Bacteria</taxon>
        <taxon>Bacillati</taxon>
        <taxon>Actinomycetota</taxon>
        <taxon>Actinomycetes</taxon>
        <taxon>Frankiales</taxon>
        <taxon>Frankiaceae</taxon>
        <taxon>Frankia</taxon>
    </lineage>
</organism>
<proteinExistence type="predicted"/>
<dbReference type="EMBL" id="FZMO01000201">
    <property type="protein sequence ID" value="SNQ48804.1"/>
    <property type="molecule type" value="Genomic_DNA"/>
</dbReference>
<gene>
    <name evidence="2" type="ORF">FRACA_280026</name>
</gene>
<feature type="compositionally biased region" description="Polar residues" evidence="1">
    <location>
        <begin position="68"/>
        <end position="77"/>
    </location>
</feature>
<reference evidence="2 3" key="1">
    <citation type="submission" date="2017-06" db="EMBL/GenBank/DDBJ databases">
        <authorList>
            <person name="Kim H.J."/>
            <person name="Triplett B.A."/>
        </authorList>
    </citation>
    <scope>NUCLEOTIDE SEQUENCE [LARGE SCALE GENOMIC DNA]</scope>
    <source>
        <strain evidence="2">FRACA_ARgP5</strain>
    </source>
</reference>
<evidence type="ECO:0000313" key="2">
    <source>
        <dbReference type="EMBL" id="SNQ48804.1"/>
    </source>
</evidence>